<evidence type="ECO:0008006" key="5">
    <source>
        <dbReference type="Google" id="ProtNLM"/>
    </source>
</evidence>
<evidence type="ECO:0000313" key="4">
    <source>
        <dbReference type="Proteomes" id="UP000823388"/>
    </source>
</evidence>
<gene>
    <name evidence="3" type="ORF">PVAP13_6KG025300</name>
</gene>
<evidence type="ECO:0000256" key="1">
    <source>
        <dbReference type="SAM" id="Coils"/>
    </source>
</evidence>
<proteinExistence type="predicted"/>
<evidence type="ECO:0000256" key="2">
    <source>
        <dbReference type="SAM" id="MobiDB-lite"/>
    </source>
</evidence>
<dbReference type="InterPro" id="IPR037490">
    <property type="entry name" value="WAP"/>
</dbReference>
<organism evidence="3 4">
    <name type="scientific">Panicum virgatum</name>
    <name type="common">Blackwell switchgrass</name>
    <dbReference type="NCBI Taxonomy" id="38727"/>
    <lineage>
        <taxon>Eukaryota</taxon>
        <taxon>Viridiplantae</taxon>
        <taxon>Streptophyta</taxon>
        <taxon>Embryophyta</taxon>
        <taxon>Tracheophyta</taxon>
        <taxon>Spermatophyta</taxon>
        <taxon>Magnoliopsida</taxon>
        <taxon>Liliopsida</taxon>
        <taxon>Poales</taxon>
        <taxon>Poaceae</taxon>
        <taxon>PACMAD clade</taxon>
        <taxon>Panicoideae</taxon>
        <taxon>Panicodae</taxon>
        <taxon>Paniceae</taxon>
        <taxon>Panicinae</taxon>
        <taxon>Panicum</taxon>
        <taxon>Panicum sect. Hiantes</taxon>
    </lineage>
</organism>
<dbReference type="AlphaFoldDB" id="A0A8T0R918"/>
<evidence type="ECO:0000313" key="3">
    <source>
        <dbReference type="EMBL" id="KAG2581399.1"/>
    </source>
</evidence>
<feature type="coiled-coil region" evidence="1">
    <location>
        <begin position="154"/>
        <end position="181"/>
    </location>
</feature>
<keyword evidence="4" id="KW-1185">Reference proteome</keyword>
<dbReference type="Proteomes" id="UP000823388">
    <property type="component" value="Chromosome 6K"/>
</dbReference>
<reference evidence="3" key="1">
    <citation type="submission" date="2020-05" db="EMBL/GenBank/DDBJ databases">
        <title>WGS assembly of Panicum virgatum.</title>
        <authorList>
            <person name="Lovell J.T."/>
            <person name="Jenkins J."/>
            <person name="Shu S."/>
            <person name="Juenger T.E."/>
            <person name="Schmutz J."/>
        </authorList>
    </citation>
    <scope>NUCLEOTIDE SEQUENCE</scope>
    <source>
        <strain evidence="3">AP13</strain>
    </source>
</reference>
<protein>
    <recommendedName>
        <fullName evidence="5">WPP domain-associated protein</fullName>
    </recommendedName>
</protein>
<keyword evidence="1" id="KW-0175">Coiled coil</keyword>
<name>A0A8T0R918_PANVG</name>
<feature type="region of interest" description="Disordered" evidence="2">
    <location>
        <begin position="29"/>
        <end position="53"/>
    </location>
</feature>
<accession>A0A8T0R918</accession>
<comment type="caution">
    <text evidence="3">The sequence shown here is derived from an EMBL/GenBank/DDBJ whole genome shotgun (WGS) entry which is preliminary data.</text>
</comment>
<dbReference type="EMBL" id="CM029047">
    <property type="protein sequence ID" value="KAG2581399.1"/>
    <property type="molecule type" value="Genomic_DNA"/>
</dbReference>
<dbReference type="PANTHER" id="PTHR33883:SF5">
    <property type="entry name" value="OS09G0133800 PROTEIN"/>
    <property type="match status" value="1"/>
</dbReference>
<sequence>MEYWAARAKREFGPKPWARVETIGEVSGSAAATCPAPPRQRKQAVRNGGGGERWRRRRKAVAFAVTPPLAALTAAGEKVVVTLKSHTQPGMADISDVWPNDAHGSAAVHCEPSSNENVSFLDDIDSFWEDVNARFHVSRFVTDTVMKGILTDVHEEAARQIASKDEEIASLNQKLQQVEDSSLISHEGRDKRYDEFYYLREQLDTISKSLLSSEWGFLGSQLNSEDSEDASKQRSEEKSRNGVAKKICSEEEVFADPKLLKHMNTDALISYFTKSMNEMKRQHDSTVHEQTEQIFKLKRELLKREGPNPWHLRNNKELDHMRKEIGEVLSKLDVLLLENKRTFVRSKADTFPGQHDKSNVVDSDVMQLQGGATNNEERWSLPTQAPHFASLEADHKKHIIRLESDIEDASTAATIREEVEKIVMKEFFSEMKIRLHGYEMELDMKHDICSIIQNEAVAQAMLDSLLLKCKEKKDCAEEESKEKQKIEKLKRIVDSFTEIVREKEEFVSQIGLMAMEARVGSLCREIDLLRDKVEKQDSYISEKNREFDIIVERLEQARHHVQNNDATLGDLNDRFRTVSASLKELEKQNQVLHSIIEEKEKRLTSAVSKDKELKEFMESIVKSVRDLENFMMDQQTIVANKVQHNESRFRVLKEQCKCLVKEGNLLRKKALRYKEISETRGSNLQKAELEVDLLGDEVEALSDLLAKIYIALDHYSPVLQHYTGVMETLTMIKKHISMAK</sequence>
<dbReference type="OrthoDB" id="619142at2759"/>
<feature type="coiled-coil region" evidence="1">
    <location>
        <begin position="568"/>
        <end position="602"/>
    </location>
</feature>
<feature type="compositionally biased region" description="Basic and acidic residues" evidence="2">
    <location>
        <begin position="229"/>
        <end position="240"/>
    </location>
</feature>
<feature type="region of interest" description="Disordered" evidence="2">
    <location>
        <begin position="222"/>
        <end position="242"/>
    </location>
</feature>
<dbReference type="PANTHER" id="PTHR33883">
    <property type="entry name" value="WPP DOMAIN-ASSOCIATED PROTEIN"/>
    <property type="match status" value="1"/>
</dbReference>